<gene>
    <name evidence="8" type="ORF">GCM10009862_15600</name>
</gene>
<evidence type="ECO:0000256" key="3">
    <source>
        <dbReference type="ARBA" id="ARBA00023172"/>
    </source>
</evidence>
<comment type="similarity">
    <text evidence="1">Belongs to the 'phage' integrase family.</text>
</comment>
<feature type="region of interest" description="Disordered" evidence="5">
    <location>
        <begin position="1"/>
        <end position="24"/>
    </location>
</feature>
<dbReference type="InterPro" id="IPR002104">
    <property type="entry name" value="Integrase_catalytic"/>
</dbReference>
<keyword evidence="2 4" id="KW-0238">DNA-binding</keyword>
<dbReference type="PROSITE" id="PS51898">
    <property type="entry name" value="TYR_RECOMBINASE"/>
    <property type="match status" value="1"/>
</dbReference>
<evidence type="ECO:0000313" key="8">
    <source>
        <dbReference type="EMBL" id="GAA2577154.1"/>
    </source>
</evidence>
<evidence type="ECO:0000256" key="1">
    <source>
        <dbReference type="ARBA" id="ARBA00008857"/>
    </source>
</evidence>
<reference evidence="9" key="1">
    <citation type="journal article" date="2019" name="Int. J. Syst. Evol. Microbiol.">
        <title>The Global Catalogue of Microorganisms (GCM) 10K type strain sequencing project: providing services to taxonomists for standard genome sequencing and annotation.</title>
        <authorList>
            <consortium name="The Broad Institute Genomics Platform"/>
            <consortium name="The Broad Institute Genome Sequencing Center for Infectious Disease"/>
            <person name="Wu L."/>
            <person name="Ma J."/>
        </authorList>
    </citation>
    <scope>NUCLEOTIDE SEQUENCE [LARGE SCALE GENOMIC DNA]</scope>
    <source>
        <strain evidence="9">JCM 16365</strain>
    </source>
</reference>
<evidence type="ECO:0000259" key="6">
    <source>
        <dbReference type="PROSITE" id="PS51898"/>
    </source>
</evidence>
<organism evidence="8 9">
    <name type="scientific">Microbacterium binotii</name>
    <dbReference type="NCBI Taxonomy" id="462710"/>
    <lineage>
        <taxon>Bacteria</taxon>
        <taxon>Bacillati</taxon>
        <taxon>Actinomycetota</taxon>
        <taxon>Actinomycetes</taxon>
        <taxon>Micrococcales</taxon>
        <taxon>Microbacteriaceae</taxon>
        <taxon>Microbacterium</taxon>
    </lineage>
</organism>
<dbReference type="EMBL" id="BAAARI010000011">
    <property type="protein sequence ID" value="GAA2577154.1"/>
    <property type="molecule type" value="Genomic_DNA"/>
</dbReference>
<comment type="caution">
    <text evidence="8">The sequence shown here is derived from an EMBL/GenBank/DDBJ whole genome shotgun (WGS) entry which is preliminary data.</text>
</comment>
<keyword evidence="3" id="KW-0233">DNA recombination</keyword>
<dbReference type="SUPFAM" id="SSF56349">
    <property type="entry name" value="DNA breaking-rejoining enzymes"/>
    <property type="match status" value="1"/>
</dbReference>
<name>A0ABN3PDJ2_9MICO</name>
<feature type="domain" description="Tyr recombinase" evidence="6">
    <location>
        <begin position="196"/>
        <end position="399"/>
    </location>
</feature>
<keyword evidence="9" id="KW-1185">Reference proteome</keyword>
<sequence>MVVEATTSRVGKLPKASVDTRTSKATGDQSFRVRWREGGRQLQETFLDVDSALEFKRLVETMGTAAARKVLRARHSAEVGMPTLAQFTERYLDRSSGLLTGIEDGTRAGYEKIAAKSFLVVLGQYPLDIITKSEIGQWVAWQETQPSLRRKGENMSAKTIRNYHALLSAIFSSAVEQKLITENPAYRTRLTRGVKKEATFLTAEEYQTILHFIPDRYKRLVEFLANSGARWGEATAITWGDLNRNGKPPTVRIVKAWKKARTGAPVLGTTKSVKGRRTVSLPPTLIETLGEPGPADALVFPGVLSGGHIWYQRFRESNWNKAVAAAKNAEACAAAGLTPITKTPTIHDLRHSHASWLIAAGMPLPYIQARLGHEKITTTVDVYGHLVPDAHEQMAAVIAETLAAGKRVATPPVLAQRAPAAEVEAMEVLEGELVDA</sequence>
<dbReference type="Proteomes" id="UP001500274">
    <property type="component" value="Unassembled WGS sequence"/>
</dbReference>
<dbReference type="PANTHER" id="PTHR30349">
    <property type="entry name" value="PHAGE INTEGRASE-RELATED"/>
    <property type="match status" value="1"/>
</dbReference>
<proteinExistence type="inferred from homology"/>
<dbReference type="Pfam" id="PF00589">
    <property type="entry name" value="Phage_integrase"/>
    <property type="match status" value="1"/>
</dbReference>
<dbReference type="RefSeq" id="WP_344228347.1">
    <property type="nucleotide sequence ID" value="NZ_BAAARI010000011.1"/>
</dbReference>
<accession>A0ABN3PDJ2</accession>
<dbReference type="Gene3D" id="1.10.150.130">
    <property type="match status" value="1"/>
</dbReference>
<dbReference type="InterPro" id="IPR013762">
    <property type="entry name" value="Integrase-like_cat_sf"/>
</dbReference>
<dbReference type="InterPro" id="IPR044068">
    <property type="entry name" value="CB"/>
</dbReference>
<dbReference type="InterPro" id="IPR050090">
    <property type="entry name" value="Tyrosine_recombinase_XerCD"/>
</dbReference>
<evidence type="ECO:0000259" key="7">
    <source>
        <dbReference type="PROSITE" id="PS51900"/>
    </source>
</evidence>
<evidence type="ECO:0000313" key="9">
    <source>
        <dbReference type="Proteomes" id="UP001500274"/>
    </source>
</evidence>
<dbReference type="CDD" id="cd01189">
    <property type="entry name" value="INT_ICEBs1_C_like"/>
    <property type="match status" value="1"/>
</dbReference>
<feature type="domain" description="Core-binding (CB)" evidence="7">
    <location>
        <begin position="82"/>
        <end position="175"/>
    </location>
</feature>
<dbReference type="PANTHER" id="PTHR30349:SF64">
    <property type="entry name" value="PROPHAGE INTEGRASE INTD-RELATED"/>
    <property type="match status" value="1"/>
</dbReference>
<dbReference type="InterPro" id="IPR010998">
    <property type="entry name" value="Integrase_recombinase_N"/>
</dbReference>
<protein>
    <submittedName>
        <fullName evidence="8">Site-specific integrase</fullName>
    </submittedName>
</protein>
<evidence type="ECO:0000256" key="5">
    <source>
        <dbReference type="SAM" id="MobiDB-lite"/>
    </source>
</evidence>
<dbReference type="InterPro" id="IPR011010">
    <property type="entry name" value="DNA_brk_join_enz"/>
</dbReference>
<evidence type="ECO:0000256" key="2">
    <source>
        <dbReference type="ARBA" id="ARBA00023125"/>
    </source>
</evidence>
<evidence type="ECO:0000256" key="4">
    <source>
        <dbReference type="PROSITE-ProRule" id="PRU01248"/>
    </source>
</evidence>
<dbReference type="PROSITE" id="PS51900">
    <property type="entry name" value="CB"/>
    <property type="match status" value="1"/>
</dbReference>
<dbReference type="Gene3D" id="1.10.443.10">
    <property type="entry name" value="Intergrase catalytic core"/>
    <property type="match status" value="1"/>
</dbReference>